<dbReference type="SUPFAM" id="SSF52172">
    <property type="entry name" value="CheY-like"/>
    <property type="match status" value="1"/>
</dbReference>
<organism evidence="4 5">
    <name type="scientific">Massilia hydrophila</name>
    <dbReference type="NCBI Taxonomy" id="3044279"/>
    <lineage>
        <taxon>Bacteria</taxon>
        <taxon>Pseudomonadati</taxon>
        <taxon>Pseudomonadota</taxon>
        <taxon>Betaproteobacteria</taxon>
        <taxon>Burkholderiales</taxon>
        <taxon>Oxalobacteraceae</taxon>
        <taxon>Telluria group</taxon>
        <taxon>Massilia</taxon>
    </lineage>
</organism>
<sequence>MHAPRYPFTIRLVGFAPAECAGLESLLAHAPLSGPSYFCLHDDSLQEPDLYIADGGNAAALARLSCLPPGALQPILLIGGDRGAGEHGRRSLPRPVDPVRLFDALAELLDARVQALAVLAARGERSLPERRRRPRLAPDTEPPAYYHHLRQGPPDGAVLIIDKGGAFRDHVARVVSGKLESAGGIASPSCIERPVEWTDSSRAAVRLCDETPVSLVMINTCAPGIEPYSLSSAIKSQDGAGRTAVLFLVGQSFKYDSLRARDAGVRGLLDKPVADRHLLATFEKLLALPH</sequence>
<dbReference type="RefSeq" id="WP_225240141.1">
    <property type="nucleotide sequence ID" value="NZ_JAHYBX010000010.1"/>
</dbReference>
<proteinExistence type="predicted"/>
<name>A0ABS7YE23_9BURK</name>
<keyword evidence="5" id="KW-1185">Reference proteome</keyword>
<evidence type="ECO:0000256" key="2">
    <source>
        <dbReference type="SAM" id="MobiDB-lite"/>
    </source>
</evidence>
<accession>A0ABS7YE23</accession>
<feature type="domain" description="Response regulatory" evidence="3">
    <location>
        <begin position="157"/>
        <end position="286"/>
    </location>
</feature>
<comment type="caution">
    <text evidence="1">Lacks conserved residue(s) required for the propagation of feature annotation.</text>
</comment>
<dbReference type="InterPro" id="IPR011006">
    <property type="entry name" value="CheY-like_superfamily"/>
</dbReference>
<dbReference type="PROSITE" id="PS50110">
    <property type="entry name" value="RESPONSE_REGULATORY"/>
    <property type="match status" value="1"/>
</dbReference>
<evidence type="ECO:0000313" key="4">
    <source>
        <dbReference type="EMBL" id="MCA1857956.1"/>
    </source>
</evidence>
<protein>
    <submittedName>
        <fullName evidence="4">Response regulator</fullName>
    </submittedName>
</protein>
<dbReference type="EMBL" id="JAHYBX010000010">
    <property type="protein sequence ID" value="MCA1857956.1"/>
    <property type="molecule type" value="Genomic_DNA"/>
</dbReference>
<evidence type="ECO:0000259" key="3">
    <source>
        <dbReference type="PROSITE" id="PS50110"/>
    </source>
</evidence>
<comment type="caution">
    <text evidence="4">The sequence shown here is derived from an EMBL/GenBank/DDBJ whole genome shotgun (WGS) entry which is preliminary data.</text>
</comment>
<dbReference type="Gene3D" id="3.40.50.2300">
    <property type="match status" value="1"/>
</dbReference>
<dbReference type="Proteomes" id="UP001198602">
    <property type="component" value="Unassembled WGS sequence"/>
</dbReference>
<evidence type="ECO:0000313" key="5">
    <source>
        <dbReference type="Proteomes" id="UP001198602"/>
    </source>
</evidence>
<dbReference type="InterPro" id="IPR001789">
    <property type="entry name" value="Sig_transdc_resp-reg_receiver"/>
</dbReference>
<reference evidence="4 5" key="1">
    <citation type="submission" date="2021-07" db="EMBL/GenBank/DDBJ databases">
        <title>Characterization of Violacein-producing bacteria and related species.</title>
        <authorList>
            <person name="Wilson H.S."/>
            <person name="De Leon M.E."/>
        </authorList>
    </citation>
    <scope>NUCLEOTIDE SEQUENCE [LARGE SCALE GENOMIC DNA]</scope>
    <source>
        <strain evidence="4 5">HSC-2F05</strain>
    </source>
</reference>
<evidence type="ECO:0000256" key="1">
    <source>
        <dbReference type="PROSITE-ProRule" id="PRU00169"/>
    </source>
</evidence>
<gene>
    <name evidence="4" type="ORF">LE190_18790</name>
</gene>
<feature type="region of interest" description="Disordered" evidence="2">
    <location>
        <begin position="127"/>
        <end position="148"/>
    </location>
</feature>